<dbReference type="Proteomes" id="UP000245207">
    <property type="component" value="Unassembled WGS sequence"/>
</dbReference>
<dbReference type="InterPro" id="IPR017930">
    <property type="entry name" value="Myb_dom"/>
</dbReference>
<reference evidence="5 6" key="1">
    <citation type="journal article" date="2018" name="Mol. Plant">
        <title>The genome of Artemisia annua provides insight into the evolution of Asteraceae family and artemisinin biosynthesis.</title>
        <authorList>
            <person name="Shen Q."/>
            <person name="Zhang L."/>
            <person name="Liao Z."/>
            <person name="Wang S."/>
            <person name="Yan T."/>
            <person name="Shi P."/>
            <person name="Liu M."/>
            <person name="Fu X."/>
            <person name="Pan Q."/>
            <person name="Wang Y."/>
            <person name="Lv Z."/>
            <person name="Lu X."/>
            <person name="Zhang F."/>
            <person name="Jiang W."/>
            <person name="Ma Y."/>
            <person name="Chen M."/>
            <person name="Hao X."/>
            <person name="Li L."/>
            <person name="Tang Y."/>
            <person name="Lv G."/>
            <person name="Zhou Y."/>
            <person name="Sun X."/>
            <person name="Brodelius P.E."/>
            <person name="Rose J.K.C."/>
            <person name="Tang K."/>
        </authorList>
    </citation>
    <scope>NUCLEOTIDE SEQUENCE [LARGE SCALE GENOMIC DNA]</scope>
    <source>
        <strain evidence="6">cv. Huhao1</strain>
        <tissue evidence="5">Leaf</tissue>
    </source>
</reference>
<feature type="domain" description="Myb-like" evidence="3">
    <location>
        <begin position="156"/>
        <end position="209"/>
    </location>
</feature>
<evidence type="ECO:0000313" key="6">
    <source>
        <dbReference type="Proteomes" id="UP000245207"/>
    </source>
</evidence>
<proteinExistence type="predicted"/>
<keyword evidence="6" id="KW-1185">Reference proteome</keyword>
<dbReference type="Pfam" id="PF13921">
    <property type="entry name" value="Myb_DNA-bind_6"/>
    <property type="match status" value="1"/>
</dbReference>
<keyword evidence="5" id="KW-0238">DNA-binding</keyword>
<dbReference type="GO" id="GO:0003677">
    <property type="term" value="F:DNA binding"/>
    <property type="evidence" value="ECO:0007669"/>
    <property type="project" value="UniProtKB-KW"/>
</dbReference>
<evidence type="ECO:0000256" key="1">
    <source>
        <dbReference type="ARBA" id="ARBA00004123"/>
    </source>
</evidence>
<comment type="caution">
    <text evidence="5">The sequence shown here is derived from an EMBL/GenBank/DDBJ whole genome shotgun (WGS) entry which is preliminary data.</text>
</comment>
<dbReference type="Gene3D" id="1.10.10.60">
    <property type="entry name" value="Homeodomain-like"/>
    <property type="match status" value="2"/>
</dbReference>
<dbReference type="EMBL" id="PKPP01008980">
    <property type="protein sequence ID" value="PWA49333.1"/>
    <property type="molecule type" value="Genomic_DNA"/>
</dbReference>
<feature type="domain" description="HTH myb-type" evidence="4">
    <location>
        <begin position="45"/>
        <end position="92"/>
    </location>
</feature>
<protein>
    <submittedName>
        <fullName evidence="5">SANT/Myb domain, Homeodomain-like protein</fullName>
    </submittedName>
</protein>
<dbReference type="GO" id="GO:0005634">
    <property type="term" value="C:nucleus"/>
    <property type="evidence" value="ECO:0007669"/>
    <property type="project" value="UniProtKB-SubCell"/>
</dbReference>
<keyword evidence="5" id="KW-0371">Homeobox</keyword>
<dbReference type="PANTHER" id="PTHR47430">
    <property type="entry name" value="GB|AAC33480.1"/>
    <property type="match status" value="1"/>
</dbReference>
<sequence>MVLNCGAYKMRKCWQEIVKCIPYRPHAAVYNRAHVLFERNDTRGFTPEEDETLKKYHEKYGNKWKKIAVLMGKSRLHVKDNWRRIKLGNPKAGKWVQKEYQDLYDLVNMDLKMKVYCEKKSKHGMLRDNIPWGAISEKLSTRSDARCCVKWYKLRSPLVAQGLWSDTDDYLMIGKLYELDAACADDVDWDNLLEHRTGDICRKRWDQMVKHIGDYGSKPFAEQVDILAERYSPDLAEDREAWDNKPVVP</sequence>
<keyword evidence="2" id="KW-0539">Nucleus</keyword>
<feature type="domain" description="Myb-like" evidence="3">
    <location>
        <begin position="45"/>
        <end position="86"/>
    </location>
</feature>
<evidence type="ECO:0000259" key="3">
    <source>
        <dbReference type="PROSITE" id="PS50090"/>
    </source>
</evidence>
<feature type="domain" description="Myb-like" evidence="3">
    <location>
        <begin position="91"/>
        <end position="155"/>
    </location>
</feature>
<evidence type="ECO:0000259" key="4">
    <source>
        <dbReference type="PROSITE" id="PS51294"/>
    </source>
</evidence>
<dbReference type="InterPro" id="IPR009057">
    <property type="entry name" value="Homeodomain-like_sf"/>
</dbReference>
<name>A0A2U1LK08_ARTAN</name>
<dbReference type="STRING" id="35608.A0A2U1LK08"/>
<dbReference type="OrthoDB" id="39591at2759"/>
<evidence type="ECO:0000313" key="5">
    <source>
        <dbReference type="EMBL" id="PWA49333.1"/>
    </source>
</evidence>
<organism evidence="5 6">
    <name type="scientific">Artemisia annua</name>
    <name type="common">Sweet wormwood</name>
    <dbReference type="NCBI Taxonomy" id="35608"/>
    <lineage>
        <taxon>Eukaryota</taxon>
        <taxon>Viridiplantae</taxon>
        <taxon>Streptophyta</taxon>
        <taxon>Embryophyta</taxon>
        <taxon>Tracheophyta</taxon>
        <taxon>Spermatophyta</taxon>
        <taxon>Magnoliopsida</taxon>
        <taxon>eudicotyledons</taxon>
        <taxon>Gunneridae</taxon>
        <taxon>Pentapetalae</taxon>
        <taxon>asterids</taxon>
        <taxon>campanulids</taxon>
        <taxon>Asterales</taxon>
        <taxon>Asteraceae</taxon>
        <taxon>Asteroideae</taxon>
        <taxon>Anthemideae</taxon>
        <taxon>Artemisiinae</taxon>
        <taxon>Artemisia</taxon>
    </lineage>
</organism>
<gene>
    <name evidence="5" type="ORF">CTI12_AA482750</name>
</gene>
<dbReference type="PROSITE" id="PS50090">
    <property type="entry name" value="MYB_LIKE"/>
    <property type="match status" value="3"/>
</dbReference>
<dbReference type="CDD" id="cd00167">
    <property type="entry name" value="SANT"/>
    <property type="match status" value="1"/>
</dbReference>
<dbReference type="InterPro" id="IPR001005">
    <property type="entry name" value="SANT/Myb"/>
</dbReference>
<dbReference type="SMART" id="SM00717">
    <property type="entry name" value="SANT"/>
    <property type="match status" value="2"/>
</dbReference>
<dbReference type="PANTHER" id="PTHR47430:SF4">
    <property type="entry name" value="GB|AAC33480.1"/>
    <property type="match status" value="1"/>
</dbReference>
<dbReference type="AlphaFoldDB" id="A0A2U1LK08"/>
<dbReference type="PROSITE" id="PS51294">
    <property type="entry name" value="HTH_MYB"/>
    <property type="match status" value="1"/>
</dbReference>
<evidence type="ECO:0000256" key="2">
    <source>
        <dbReference type="ARBA" id="ARBA00023242"/>
    </source>
</evidence>
<accession>A0A2U1LK08</accession>
<comment type="subcellular location">
    <subcellularLocation>
        <location evidence="1">Nucleus</location>
    </subcellularLocation>
</comment>
<dbReference type="SUPFAM" id="SSF46689">
    <property type="entry name" value="Homeodomain-like"/>
    <property type="match status" value="2"/>
</dbReference>